<dbReference type="PROSITE" id="PS00018">
    <property type="entry name" value="EF_HAND_1"/>
    <property type="match status" value="1"/>
</dbReference>
<feature type="domain" description="Calpain catalytic" evidence="10">
    <location>
        <begin position="67"/>
        <end position="270"/>
    </location>
</feature>
<organism evidence="12 13">
    <name type="scientific">Amphiprion ocellaris</name>
    <name type="common">Clown anemonefish</name>
    <dbReference type="NCBI Taxonomy" id="80972"/>
    <lineage>
        <taxon>Eukaryota</taxon>
        <taxon>Metazoa</taxon>
        <taxon>Chordata</taxon>
        <taxon>Craniata</taxon>
        <taxon>Vertebrata</taxon>
        <taxon>Euteleostomi</taxon>
        <taxon>Actinopterygii</taxon>
        <taxon>Neopterygii</taxon>
        <taxon>Teleostei</taxon>
        <taxon>Neoteleostei</taxon>
        <taxon>Acanthomorphata</taxon>
        <taxon>Ovalentaria</taxon>
        <taxon>Pomacentridae</taxon>
        <taxon>Amphiprion</taxon>
    </lineage>
</organism>
<evidence type="ECO:0000256" key="9">
    <source>
        <dbReference type="PROSITE-ProRule" id="PRU00239"/>
    </source>
</evidence>
<dbReference type="GO" id="GO:0005509">
    <property type="term" value="F:calcium ion binding"/>
    <property type="evidence" value="ECO:0007669"/>
    <property type="project" value="InterPro"/>
</dbReference>
<dbReference type="InterPro" id="IPR033883">
    <property type="entry name" value="C2_III"/>
</dbReference>
<dbReference type="Gene3D" id="2.60.120.380">
    <property type="match status" value="1"/>
</dbReference>
<reference evidence="12" key="3">
    <citation type="submission" date="2025-09" db="UniProtKB">
        <authorList>
            <consortium name="Ensembl"/>
        </authorList>
    </citation>
    <scope>IDENTIFICATION</scope>
</reference>
<keyword evidence="13" id="KW-1185">Reference proteome</keyword>
<dbReference type="PRINTS" id="PR00704">
    <property type="entry name" value="CALPAIN"/>
</dbReference>
<evidence type="ECO:0000256" key="1">
    <source>
        <dbReference type="ARBA" id="ARBA00007623"/>
    </source>
</evidence>
<dbReference type="SUPFAM" id="SSF47473">
    <property type="entry name" value="EF-hand"/>
    <property type="match status" value="1"/>
</dbReference>
<dbReference type="AlphaFoldDB" id="A0AAQ6ACB2"/>
<dbReference type="Ensembl" id="ENSAOCT00000082492.1">
    <property type="protein sequence ID" value="ENSAOCP00000074919.1"/>
    <property type="gene ID" value="ENSAOCG00000011801.2"/>
</dbReference>
<feature type="domain" description="Calpain catalytic" evidence="10">
    <location>
        <begin position="38"/>
        <end position="66"/>
    </location>
</feature>
<dbReference type="Pfam" id="PF00648">
    <property type="entry name" value="Peptidase_C2"/>
    <property type="match status" value="1"/>
</dbReference>
<dbReference type="Proteomes" id="UP001501940">
    <property type="component" value="Chromosome 4"/>
</dbReference>
<dbReference type="SMART" id="SM00230">
    <property type="entry name" value="CysPc"/>
    <property type="match status" value="1"/>
</dbReference>
<dbReference type="InterPro" id="IPR011992">
    <property type="entry name" value="EF-hand-dom_pair"/>
</dbReference>
<name>A0AAQ6ACB2_AMPOC</name>
<evidence type="ECO:0000256" key="5">
    <source>
        <dbReference type="ARBA" id="ARBA00022801"/>
    </source>
</evidence>
<evidence type="ECO:0000256" key="8">
    <source>
        <dbReference type="PIRSR" id="PIRSR622684-1"/>
    </source>
</evidence>
<dbReference type="PANTHER" id="PTHR10183">
    <property type="entry name" value="CALPAIN"/>
    <property type="match status" value="1"/>
</dbReference>
<dbReference type="Pfam" id="PF01067">
    <property type="entry name" value="Calpain_III"/>
    <property type="match status" value="1"/>
</dbReference>
<dbReference type="GO" id="GO:0004198">
    <property type="term" value="F:calcium-dependent cysteine-type endopeptidase activity"/>
    <property type="evidence" value="ECO:0007669"/>
    <property type="project" value="InterPro"/>
</dbReference>
<evidence type="ECO:0000256" key="2">
    <source>
        <dbReference type="ARBA" id="ARBA00022670"/>
    </source>
</evidence>
<dbReference type="FunFam" id="3.90.70.10:FF:000001">
    <property type="entry name" value="Calpain-1 catalytic subunit"/>
    <property type="match status" value="1"/>
</dbReference>
<evidence type="ECO:0000256" key="3">
    <source>
        <dbReference type="ARBA" id="ARBA00022723"/>
    </source>
</evidence>
<dbReference type="FunFam" id="2.60.120.380:FF:000001">
    <property type="entry name" value="Calpain-1 catalytic subunit"/>
    <property type="match status" value="1"/>
</dbReference>
<keyword evidence="4" id="KW-0677">Repeat</keyword>
<proteinExistence type="inferred from homology"/>
<sequence length="571" mass="66244">MPLQSTLSGRRSIKAENTQYDGRSFEELRHECLQNGVLFEDPDFPAADSSLYYSQSVPVNIEWKRPKFWQHNKWLDVVVDDRLPSVRNQLILLHSASNNEFWSALLEKAYAKMHGSYEALKGGTTMEAMEDFTGGVGEMYETKKAPRNLFSIMKKALDRGSMMGCSIDITSSAESEAKTASGLVKGHAYSITGLEEVNFRGQKVQLIRIRNPWGQVEWNGPWSDKSREWNYVDSAEKNRILQNSAEDGEFWMEFEDFKRNYDKVEICNMTPDSLTDDTKRHWEVSLFEGNWIRGSTAGGCRNYIDTFWTNPQFKLLLEDADDDDDVCSVVIALMQKNRRKLRKEGLDLETIGFAVYEAPEDDDQAGKDFFRYHASKARSRTYINLREVSERFTLPPGKYLLVPTTFQPHHEADFLVRIFSEKKPSLLLLMLCYACLFQPPMPTQPEEETDEEKGLRRLFNQLSGEVKISHKMLLKFFLDIVNQVDNTGKLEFQEFKVFWEKMKKWIMLFLSFDTDRSGKMSSYELRIALKAAGKSRIAHYRILYNCILLRNTVFLVICLQFIIEHTDYPHV</sequence>
<evidence type="ECO:0000256" key="7">
    <source>
        <dbReference type="ARBA" id="ARBA00022837"/>
    </source>
</evidence>
<keyword evidence="7" id="KW-0106">Calcium</keyword>
<dbReference type="GeneTree" id="ENSGT00940000158966"/>
<evidence type="ECO:0000259" key="11">
    <source>
        <dbReference type="PROSITE" id="PS50222"/>
    </source>
</evidence>
<dbReference type="InterPro" id="IPR001300">
    <property type="entry name" value="Peptidase_C2_calpain_cat"/>
</dbReference>
<dbReference type="InterPro" id="IPR018247">
    <property type="entry name" value="EF_Hand_1_Ca_BS"/>
</dbReference>
<feature type="domain" description="EF-hand" evidence="11">
    <location>
        <begin position="500"/>
        <end position="535"/>
    </location>
</feature>
<comment type="caution">
    <text evidence="9">Lacks conserved residue(s) required for the propagation of feature annotation.</text>
</comment>
<dbReference type="InterPro" id="IPR002048">
    <property type="entry name" value="EF_hand_dom"/>
</dbReference>
<dbReference type="InterPro" id="IPR036213">
    <property type="entry name" value="Calpain_III_sf"/>
</dbReference>
<dbReference type="InterPro" id="IPR022683">
    <property type="entry name" value="Calpain_III"/>
</dbReference>
<evidence type="ECO:0000259" key="10">
    <source>
        <dbReference type="PROSITE" id="PS50203"/>
    </source>
</evidence>
<keyword evidence="3" id="KW-0479">Metal-binding</keyword>
<dbReference type="PANTHER" id="PTHR10183:SF385">
    <property type="entry name" value="CALPAIN-9"/>
    <property type="match status" value="1"/>
</dbReference>
<evidence type="ECO:0008006" key="14">
    <source>
        <dbReference type="Google" id="ProtNLM"/>
    </source>
</evidence>
<evidence type="ECO:0000313" key="12">
    <source>
        <dbReference type="Ensembl" id="ENSAOCP00000074919.1"/>
    </source>
</evidence>
<dbReference type="GO" id="GO:0005737">
    <property type="term" value="C:cytoplasm"/>
    <property type="evidence" value="ECO:0007669"/>
    <property type="project" value="TreeGrafter"/>
</dbReference>
<reference evidence="12 13" key="1">
    <citation type="submission" date="2022-01" db="EMBL/GenBank/DDBJ databases">
        <title>A chromosome-scale genome assembly of the false clownfish, Amphiprion ocellaris.</title>
        <authorList>
            <person name="Ryu T."/>
        </authorList>
    </citation>
    <scope>NUCLEOTIDE SEQUENCE [LARGE SCALE GENOMIC DNA]</scope>
</reference>
<reference evidence="12" key="2">
    <citation type="submission" date="2025-08" db="UniProtKB">
        <authorList>
            <consortium name="Ensembl"/>
        </authorList>
    </citation>
    <scope>IDENTIFICATION</scope>
</reference>
<evidence type="ECO:0000313" key="13">
    <source>
        <dbReference type="Proteomes" id="UP001501940"/>
    </source>
</evidence>
<keyword evidence="6" id="KW-0788">Thiol protease</keyword>
<keyword evidence="5" id="KW-0378">Hydrolase</keyword>
<protein>
    <recommendedName>
        <fullName evidence="14">Calpain 9</fullName>
    </recommendedName>
</protein>
<keyword evidence="2" id="KW-0645">Protease</keyword>
<dbReference type="GO" id="GO:0006508">
    <property type="term" value="P:proteolysis"/>
    <property type="evidence" value="ECO:0007669"/>
    <property type="project" value="UniProtKB-KW"/>
</dbReference>
<accession>A0AAQ6ACB2</accession>
<dbReference type="Gene3D" id="1.10.238.10">
    <property type="entry name" value="EF-hand"/>
    <property type="match status" value="1"/>
</dbReference>
<dbReference type="Gene3D" id="3.90.70.10">
    <property type="entry name" value="Cysteine proteinases"/>
    <property type="match status" value="1"/>
</dbReference>
<dbReference type="InterPro" id="IPR022684">
    <property type="entry name" value="Calpain_cysteine_protease"/>
</dbReference>
<dbReference type="CDD" id="cd00214">
    <property type="entry name" value="Calpain_III"/>
    <property type="match status" value="1"/>
</dbReference>
<dbReference type="InterPro" id="IPR038765">
    <property type="entry name" value="Papain-like_cys_pep_sf"/>
</dbReference>
<dbReference type="SMART" id="SM00720">
    <property type="entry name" value="calpain_III"/>
    <property type="match status" value="1"/>
</dbReference>
<dbReference type="SUPFAM" id="SSF49758">
    <property type="entry name" value="Calpain large subunit, middle domain (domain III)"/>
    <property type="match status" value="1"/>
</dbReference>
<dbReference type="CDD" id="cd00044">
    <property type="entry name" value="CysPc"/>
    <property type="match status" value="1"/>
</dbReference>
<gene>
    <name evidence="12" type="primary">CAPN9</name>
</gene>
<dbReference type="PROSITE" id="PS50203">
    <property type="entry name" value="CALPAIN_CAT"/>
    <property type="match status" value="2"/>
</dbReference>
<dbReference type="InterPro" id="IPR022682">
    <property type="entry name" value="Calpain_domain_III"/>
</dbReference>
<comment type="similarity">
    <text evidence="1">Belongs to the peptidase C2 family.</text>
</comment>
<feature type="active site" evidence="8">
    <location>
        <position position="211"/>
    </location>
</feature>
<evidence type="ECO:0000256" key="6">
    <source>
        <dbReference type="ARBA" id="ARBA00022807"/>
    </source>
</evidence>
<feature type="active site" evidence="8">
    <location>
        <position position="187"/>
    </location>
</feature>
<dbReference type="SUPFAM" id="SSF54001">
    <property type="entry name" value="Cysteine proteinases"/>
    <property type="match status" value="1"/>
</dbReference>
<evidence type="ECO:0000256" key="4">
    <source>
        <dbReference type="ARBA" id="ARBA00022737"/>
    </source>
</evidence>
<dbReference type="PROSITE" id="PS50222">
    <property type="entry name" value="EF_HAND_2"/>
    <property type="match status" value="1"/>
</dbReference>